<keyword evidence="4 9" id="KW-1133">Transmembrane helix</keyword>
<evidence type="ECO:0000256" key="3">
    <source>
        <dbReference type="ARBA" id="ARBA00022692"/>
    </source>
</evidence>
<dbReference type="InterPro" id="IPR028325">
    <property type="entry name" value="VG_K_chnl"/>
</dbReference>
<feature type="transmembrane region" description="Helical" evidence="9">
    <location>
        <begin position="131"/>
        <end position="149"/>
    </location>
</feature>
<dbReference type="STRING" id="1271860.SAMN05216174_105138"/>
<dbReference type="InterPro" id="IPR027359">
    <property type="entry name" value="Volt_channel_dom_sf"/>
</dbReference>
<dbReference type="Gene3D" id="1.20.120.350">
    <property type="entry name" value="Voltage-gated potassium channels. Chain C"/>
    <property type="match status" value="1"/>
</dbReference>
<gene>
    <name evidence="11" type="ORF">SAMN05216174_105138</name>
</gene>
<protein>
    <submittedName>
        <fullName evidence="11">Voltage-gated potassium channel</fullName>
    </submittedName>
</protein>
<name>A0A1G6Q918_9PSEU</name>
<dbReference type="EMBL" id="FMZZ01000005">
    <property type="protein sequence ID" value="SDC88404.1"/>
    <property type="molecule type" value="Genomic_DNA"/>
</dbReference>
<dbReference type="InterPro" id="IPR013099">
    <property type="entry name" value="K_chnl_dom"/>
</dbReference>
<evidence type="ECO:0000256" key="7">
    <source>
        <dbReference type="ARBA" id="ARBA00023303"/>
    </source>
</evidence>
<dbReference type="RefSeq" id="WP_228771584.1">
    <property type="nucleotide sequence ID" value="NZ_FMZZ01000005.1"/>
</dbReference>
<evidence type="ECO:0000313" key="11">
    <source>
        <dbReference type="EMBL" id="SDC88404.1"/>
    </source>
</evidence>
<dbReference type="GO" id="GO:0005249">
    <property type="term" value="F:voltage-gated potassium channel activity"/>
    <property type="evidence" value="ECO:0007669"/>
    <property type="project" value="InterPro"/>
</dbReference>
<dbReference type="Gene3D" id="1.20.5.110">
    <property type="match status" value="1"/>
</dbReference>
<feature type="transmembrane region" description="Helical" evidence="9">
    <location>
        <begin position="28"/>
        <end position="46"/>
    </location>
</feature>
<feature type="coiled-coil region" evidence="8">
    <location>
        <begin position="227"/>
        <end position="254"/>
    </location>
</feature>
<organism evidence="11 12">
    <name type="scientific">Actinokineospora iranica</name>
    <dbReference type="NCBI Taxonomy" id="1271860"/>
    <lineage>
        <taxon>Bacteria</taxon>
        <taxon>Bacillati</taxon>
        <taxon>Actinomycetota</taxon>
        <taxon>Actinomycetes</taxon>
        <taxon>Pseudonocardiales</taxon>
        <taxon>Pseudonocardiaceae</taxon>
        <taxon>Actinokineospora</taxon>
    </lineage>
</organism>
<dbReference type="Gene3D" id="1.10.287.70">
    <property type="match status" value="1"/>
</dbReference>
<dbReference type="SUPFAM" id="SSF81324">
    <property type="entry name" value="Voltage-gated potassium channels"/>
    <property type="match status" value="1"/>
</dbReference>
<dbReference type="GO" id="GO:0001508">
    <property type="term" value="P:action potential"/>
    <property type="evidence" value="ECO:0007669"/>
    <property type="project" value="TreeGrafter"/>
</dbReference>
<evidence type="ECO:0000313" key="12">
    <source>
        <dbReference type="Proteomes" id="UP000199501"/>
    </source>
</evidence>
<comment type="subcellular location">
    <subcellularLocation>
        <location evidence="1">Membrane</location>
        <topology evidence="1">Multi-pass membrane protein</topology>
    </subcellularLocation>
</comment>
<evidence type="ECO:0000256" key="6">
    <source>
        <dbReference type="ARBA" id="ARBA00023136"/>
    </source>
</evidence>
<keyword evidence="6 9" id="KW-0472">Membrane</keyword>
<evidence type="ECO:0000256" key="8">
    <source>
        <dbReference type="SAM" id="Coils"/>
    </source>
</evidence>
<dbReference type="PANTHER" id="PTHR11537:SF254">
    <property type="entry name" value="POTASSIUM VOLTAGE-GATED CHANNEL PROTEIN SHAB"/>
    <property type="match status" value="1"/>
</dbReference>
<dbReference type="Pfam" id="PF07885">
    <property type="entry name" value="Ion_trans_2"/>
    <property type="match status" value="1"/>
</dbReference>
<evidence type="ECO:0000259" key="10">
    <source>
        <dbReference type="Pfam" id="PF07885"/>
    </source>
</evidence>
<proteinExistence type="predicted"/>
<keyword evidence="3 9" id="KW-0812">Transmembrane</keyword>
<evidence type="ECO:0000256" key="1">
    <source>
        <dbReference type="ARBA" id="ARBA00004141"/>
    </source>
</evidence>
<dbReference type="GO" id="GO:0008076">
    <property type="term" value="C:voltage-gated potassium channel complex"/>
    <property type="evidence" value="ECO:0007669"/>
    <property type="project" value="InterPro"/>
</dbReference>
<feature type="transmembrane region" description="Helical" evidence="9">
    <location>
        <begin position="58"/>
        <end position="79"/>
    </location>
</feature>
<keyword evidence="7 11" id="KW-0407">Ion channel</keyword>
<dbReference type="Proteomes" id="UP000199501">
    <property type="component" value="Unassembled WGS sequence"/>
</dbReference>
<sequence>MSDIPAPGERRADPLEPRLSAWEARTDLPLTGLAVAFLVAYAWQVLDAGASPGLGFWLEVWLWVVWGVFAVDYVTRLALARHKWRFVGRHLFDLVVVALPMVRQLRALRLITVFRVLNQRMDTSFRGKTGVYVGGTTLLVGLCASLAVLDAERHAPDASITTFGDALWWTLTTISTVGYGDHYPVTVEGRLVAGALMLGGIALLGVVTGVIASWFVEKIAGAEQSIEDTTRAEVRLLREELAQLRAELLTRERAELDSPAPDSPQR</sequence>
<evidence type="ECO:0000256" key="9">
    <source>
        <dbReference type="SAM" id="Phobius"/>
    </source>
</evidence>
<dbReference type="PRINTS" id="PR00169">
    <property type="entry name" value="KCHANNEL"/>
</dbReference>
<reference evidence="12" key="1">
    <citation type="submission" date="2016-10" db="EMBL/GenBank/DDBJ databases">
        <authorList>
            <person name="Varghese N."/>
            <person name="Submissions S."/>
        </authorList>
    </citation>
    <scope>NUCLEOTIDE SEQUENCE [LARGE SCALE GENOMIC DNA]</scope>
    <source>
        <strain evidence="12">IBRC-M 10403</strain>
    </source>
</reference>
<evidence type="ECO:0000256" key="2">
    <source>
        <dbReference type="ARBA" id="ARBA00022448"/>
    </source>
</evidence>
<feature type="domain" description="Potassium channel" evidence="10">
    <location>
        <begin position="159"/>
        <end position="216"/>
    </location>
</feature>
<evidence type="ECO:0000256" key="4">
    <source>
        <dbReference type="ARBA" id="ARBA00022989"/>
    </source>
</evidence>
<keyword evidence="12" id="KW-1185">Reference proteome</keyword>
<accession>A0A1G6Q918</accession>
<keyword evidence="5" id="KW-0406">Ion transport</keyword>
<keyword evidence="8" id="KW-0175">Coiled coil</keyword>
<dbReference type="AlphaFoldDB" id="A0A1G6Q918"/>
<evidence type="ECO:0000256" key="5">
    <source>
        <dbReference type="ARBA" id="ARBA00023065"/>
    </source>
</evidence>
<dbReference type="PANTHER" id="PTHR11537">
    <property type="entry name" value="VOLTAGE-GATED POTASSIUM CHANNEL"/>
    <property type="match status" value="1"/>
</dbReference>
<feature type="transmembrane region" description="Helical" evidence="9">
    <location>
        <begin position="191"/>
        <end position="216"/>
    </location>
</feature>
<keyword evidence="2" id="KW-0813">Transport</keyword>